<sequence length="572" mass="60980">MTSGAAFEPPDEAASMARGATGAVREVSAETTALISRVRGMAGSFDADRNGWDVETALDAAAVVEDLARTVSHLQLVAAHAVATSHERPAADPGACRLDGNDGAPLSFGASAHLSLVRPSDDATGAAGPARETPARRQRSPYRRAADGLRVRLRLSQAEARRRVVTARDVLGSRTMSGVPLAPEFPLVGELLADGAGDRDAVRHILHGMHDIGRAVRHRHRTDVHRASADADQPGNDGSSEALARREQADATAAEEVTEAERILTTAAREVDADSVRRLVDRVVHLVDQDGAPPSEAELSALQGVFWMGRRHGLHQVRLCVDDVGREMLETIFATATNPRTYANHGCDNTTDADPGAERGAVVPTPGSASAADVTPVERRPVARLRLDALLAACGAALRARALPDTGGLPTQVMVTIALNDLRAGIGSAELPYTGPVPARDARRLACDADVIPIVLGSAGQILDVGRSKRLFPAHHRKALTARDGGCAFPGCHIPAPWCEGHHVTPWWKGGTTRIDHATLLCAYHHHLIHAGRWTVQMRNGTPHFYGPGQATNGPGMRNTYHRLAVPRRRRQ</sequence>
<dbReference type="eggNOG" id="COG1403">
    <property type="taxonomic scope" value="Bacteria"/>
</dbReference>
<dbReference type="KEGG" id="bcv:Bcav_4123"/>
<dbReference type="InterPro" id="IPR003615">
    <property type="entry name" value="HNH_nuc"/>
</dbReference>
<feature type="domain" description="HNH nuclease" evidence="2">
    <location>
        <begin position="475"/>
        <end position="527"/>
    </location>
</feature>
<feature type="region of interest" description="Disordered" evidence="1">
    <location>
        <begin position="219"/>
        <end position="258"/>
    </location>
</feature>
<organism evidence="3 4">
    <name type="scientific">Beutenbergia cavernae (strain ATCC BAA-8 / DSM 12333 / CCUG 43141 / JCM 11478 / NBRC 16432 / NCIMB 13614 / HKI 0122)</name>
    <dbReference type="NCBI Taxonomy" id="471853"/>
    <lineage>
        <taxon>Bacteria</taxon>
        <taxon>Bacillati</taxon>
        <taxon>Actinomycetota</taxon>
        <taxon>Actinomycetes</taxon>
        <taxon>Micrococcales</taxon>
        <taxon>Beutenbergiaceae</taxon>
        <taxon>Beutenbergia</taxon>
    </lineage>
</organism>
<dbReference type="InterPro" id="IPR003870">
    <property type="entry name" value="DUF222"/>
</dbReference>
<dbReference type="Proteomes" id="UP000007962">
    <property type="component" value="Chromosome"/>
</dbReference>
<dbReference type="RefSeq" id="WP_015884600.1">
    <property type="nucleotide sequence ID" value="NC_012669.1"/>
</dbReference>
<evidence type="ECO:0000313" key="3">
    <source>
        <dbReference type="EMBL" id="ACQ82363.1"/>
    </source>
</evidence>
<proteinExistence type="predicted"/>
<dbReference type="EMBL" id="CP001618">
    <property type="protein sequence ID" value="ACQ82363.1"/>
    <property type="molecule type" value="Genomic_DNA"/>
</dbReference>
<evidence type="ECO:0000256" key="1">
    <source>
        <dbReference type="SAM" id="MobiDB-lite"/>
    </source>
</evidence>
<dbReference type="CDD" id="cd00085">
    <property type="entry name" value="HNHc"/>
    <property type="match status" value="1"/>
</dbReference>
<gene>
    <name evidence="3" type="ordered locus">Bcav_4123</name>
</gene>
<name>C5C605_BEUC1</name>
<feature type="region of interest" description="Disordered" evidence="1">
    <location>
        <begin position="119"/>
        <end position="144"/>
    </location>
</feature>
<dbReference type="AlphaFoldDB" id="C5C605"/>
<accession>C5C605</accession>
<feature type="region of interest" description="Disordered" evidence="1">
    <location>
        <begin position="344"/>
        <end position="375"/>
    </location>
</feature>
<dbReference type="SMART" id="SM00507">
    <property type="entry name" value="HNHc"/>
    <property type="match status" value="1"/>
</dbReference>
<protein>
    <submittedName>
        <fullName evidence="3">HNH nuclease</fullName>
    </submittedName>
</protein>
<keyword evidence="4" id="KW-1185">Reference proteome</keyword>
<dbReference type="STRING" id="471853.Bcav_4123"/>
<evidence type="ECO:0000313" key="4">
    <source>
        <dbReference type="Proteomes" id="UP000007962"/>
    </source>
</evidence>
<dbReference type="Pfam" id="PF02720">
    <property type="entry name" value="DUF222"/>
    <property type="match status" value="1"/>
</dbReference>
<evidence type="ECO:0000259" key="2">
    <source>
        <dbReference type="SMART" id="SM00507"/>
    </source>
</evidence>
<dbReference type="HOGENOM" id="CLU_022065_5_3_11"/>
<reference evidence="3 4" key="1">
    <citation type="journal article" date="2009" name="Stand. Genomic Sci.">
        <title>Complete genome sequence of Beutenbergia cavernae type strain (HKI 0122).</title>
        <authorList>
            <person name="Land M."/>
            <person name="Pukall R."/>
            <person name="Abt B."/>
            <person name="Goker M."/>
            <person name="Rohde M."/>
            <person name="Glavina Del Rio T."/>
            <person name="Tice H."/>
            <person name="Copeland A."/>
            <person name="Cheng J.F."/>
            <person name="Lucas S."/>
            <person name="Chen F."/>
            <person name="Nolan M."/>
            <person name="Bruce D."/>
            <person name="Goodwin L."/>
            <person name="Pitluck S."/>
            <person name="Ivanova N."/>
            <person name="Mavromatis K."/>
            <person name="Ovchinnikova G."/>
            <person name="Pati A."/>
            <person name="Chen A."/>
            <person name="Palaniappan K."/>
            <person name="Hauser L."/>
            <person name="Chang Y.J."/>
            <person name="Jefferies C.C."/>
            <person name="Saunders E."/>
            <person name="Brettin T."/>
            <person name="Detter J.C."/>
            <person name="Han C."/>
            <person name="Chain P."/>
            <person name="Bristow J."/>
            <person name="Eisen J.A."/>
            <person name="Markowitz V."/>
            <person name="Hugenholtz P."/>
            <person name="Kyrpides N.C."/>
            <person name="Klenk H.P."/>
            <person name="Lapidus A."/>
        </authorList>
    </citation>
    <scope>NUCLEOTIDE SEQUENCE [LARGE SCALE GENOMIC DNA]</scope>
    <source>
        <strain evidence="4">ATCC BAA-8 / DSM 12333 / NBRC 16432</strain>
    </source>
</reference>